<reference evidence="1" key="1">
    <citation type="submission" date="2020-12" db="EMBL/GenBank/DDBJ databases">
        <title>Bacterial taxonomy.</title>
        <authorList>
            <person name="Pan X."/>
        </authorList>
    </citation>
    <scope>NUCLEOTIDE SEQUENCE</scope>
    <source>
        <strain evidence="1">M0105</strain>
    </source>
</reference>
<accession>A0A8J7M993</accession>
<dbReference type="Proteomes" id="UP000655420">
    <property type="component" value="Unassembled WGS sequence"/>
</dbReference>
<name>A0A8J7M993_9RHOB</name>
<comment type="caution">
    <text evidence="1">The sequence shown here is derived from an EMBL/GenBank/DDBJ whole genome shotgun (WGS) entry which is preliminary data.</text>
</comment>
<gene>
    <name evidence="1" type="ORF">H0I76_13155</name>
</gene>
<organism evidence="1 2">
    <name type="scientific">Thermohalobaculum xanthum</name>
    <dbReference type="NCBI Taxonomy" id="2753746"/>
    <lineage>
        <taxon>Bacteria</taxon>
        <taxon>Pseudomonadati</taxon>
        <taxon>Pseudomonadota</taxon>
        <taxon>Alphaproteobacteria</taxon>
        <taxon>Rhodobacterales</taxon>
        <taxon>Paracoccaceae</taxon>
        <taxon>Thermohalobaculum</taxon>
    </lineage>
</organism>
<evidence type="ECO:0000313" key="1">
    <source>
        <dbReference type="EMBL" id="MBK0400140.1"/>
    </source>
</evidence>
<dbReference type="EMBL" id="JAEHHL010000007">
    <property type="protein sequence ID" value="MBK0400140.1"/>
    <property type="molecule type" value="Genomic_DNA"/>
</dbReference>
<proteinExistence type="predicted"/>
<dbReference type="AlphaFoldDB" id="A0A8J7M993"/>
<protein>
    <submittedName>
        <fullName evidence="1">Uncharacterized protein</fullName>
    </submittedName>
</protein>
<dbReference type="RefSeq" id="WP_200610513.1">
    <property type="nucleotide sequence ID" value="NZ_JAEHHL010000007.1"/>
</dbReference>
<keyword evidence="2" id="KW-1185">Reference proteome</keyword>
<sequence>MIKTLTGRYDHVDKARNAMDDLIGTGIPREKLYFDEKANCVKVITPGDTEREVREILGRHEPVEVIERAMD</sequence>
<evidence type="ECO:0000313" key="2">
    <source>
        <dbReference type="Proteomes" id="UP000655420"/>
    </source>
</evidence>